<accession>A0A2T2NLV0</accession>
<keyword evidence="3" id="KW-1185">Reference proteome</keyword>
<sequence length="156" mass="17363">MPSTFLCTFLLTLALRASAHVDSPHAFCIFTTHHLQSCDPSTGTPESYLRLNAVLDPESKLAFDVRAERPLSYQNGYKHLEADEEWEIAGVGQGHAVQAGVMRGQQQISMEEASGLKIRLGSGRDEVLFEYGGFSWSERTGYDVYVSMLRSDEQCL</sequence>
<name>A0A2T2NLV0_CORCC</name>
<evidence type="ECO:0000256" key="1">
    <source>
        <dbReference type="SAM" id="SignalP"/>
    </source>
</evidence>
<proteinExistence type="predicted"/>
<evidence type="ECO:0000313" key="3">
    <source>
        <dbReference type="Proteomes" id="UP000240883"/>
    </source>
</evidence>
<gene>
    <name evidence="2" type="ORF">BS50DRAFT_635493</name>
</gene>
<dbReference type="EMBL" id="KZ678136">
    <property type="protein sequence ID" value="PSN66360.1"/>
    <property type="molecule type" value="Genomic_DNA"/>
</dbReference>
<keyword evidence="1" id="KW-0732">Signal</keyword>
<evidence type="ECO:0000313" key="2">
    <source>
        <dbReference type="EMBL" id="PSN66360.1"/>
    </source>
</evidence>
<feature type="chain" id="PRO_5015698919" evidence="1">
    <location>
        <begin position="20"/>
        <end position="156"/>
    </location>
</feature>
<protein>
    <submittedName>
        <fullName evidence="2">Uncharacterized protein</fullName>
    </submittedName>
</protein>
<dbReference type="AlphaFoldDB" id="A0A2T2NLV0"/>
<reference evidence="2 3" key="1">
    <citation type="journal article" date="2018" name="Front. Microbiol.">
        <title>Genome-Wide Analysis of Corynespora cassiicola Leaf Fall Disease Putative Effectors.</title>
        <authorList>
            <person name="Lopez D."/>
            <person name="Ribeiro S."/>
            <person name="Label P."/>
            <person name="Fumanal B."/>
            <person name="Venisse J.S."/>
            <person name="Kohler A."/>
            <person name="de Oliveira R.R."/>
            <person name="Labutti K."/>
            <person name="Lipzen A."/>
            <person name="Lail K."/>
            <person name="Bauer D."/>
            <person name="Ohm R.A."/>
            <person name="Barry K.W."/>
            <person name="Spatafora J."/>
            <person name="Grigoriev I.V."/>
            <person name="Martin F.M."/>
            <person name="Pujade-Renaud V."/>
        </authorList>
    </citation>
    <scope>NUCLEOTIDE SEQUENCE [LARGE SCALE GENOMIC DNA]</scope>
    <source>
        <strain evidence="2 3">Philippines</strain>
    </source>
</reference>
<dbReference type="Proteomes" id="UP000240883">
    <property type="component" value="Unassembled WGS sequence"/>
</dbReference>
<organism evidence="2 3">
    <name type="scientific">Corynespora cassiicola Philippines</name>
    <dbReference type="NCBI Taxonomy" id="1448308"/>
    <lineage>
        <taxon>Eukaryota</taxon>
        <taxon>Fungi</taxon>
        <taxon>Dikarya</taxon>
        <taxon>Ascomycota</taxon>
        <taxon>Pezizomycotina</taxon>
        <taxon>Dothideomycetes</taxon>
        <taxon>Pleosporomycetidae</taxon>
        <taxon>Pleosporales</taxon>
        <taxon>Corynesporascaceae</taxon>
        <taxon>Corynespora</taxon>
    </lineage>
</organism>
<feature type="signal peptide" evidence="1">
    <location>
        <begin position="1"/>
        <end position="19"/>
    </location>
</feature>